<evidence type="ECO:0000256" key="2">
    <source>
        <dbReference type="SAM" id="MobiDB-lite"/>
    </source>
</evidence>
<dbReference type="Proteomes" id="UP001145742">
    <property type="component" value="Unassembled WGS sequence"/>
</dbReference>
<evidence type="ECO:0000313" key="4">
    <source>
        <dbReference type="EMBL" id="KAJ7411376.1"/>
    </source>
</evidence>
<accession>A0ABQ9D3V6</accession>
<dbReference type="PRINTS" id="PR02052">
    <property type="entry name" value="ABRAXAS"/>
</dbReference>
<dbReference type="PANTHER" id="PTHR31728">
    <property type="entry name" value="ABRAXAS FAMILY MEMBER"/>
    <property type="match status" value="1"/>
</dbReference>
<reference evidence="4" key="1">
    <citation type="submission" date="2019-10" db="EMBL/GenBank/DDBJ databases">
        <authorList>
            <person name="Soares A.E.R."/>
            <person name="Aleixo A."/>
            <person name="Schneider P."/>
            <person name="Miyaki C.Y."/>
            <person name="Schneider M.P."/>
            <person name="Mello C."/>
            <person name="Vasconcelos A.T.R."/>
        </authorList>
    </citation>
    <scope>NUCLEOTIDE SEQUENCE</scope>
    <source>
        <tissue evidence="4">Muscle</tissue>
    </source>
</reference>
<dbReference type="PANTHER" id="PTHR31728:SF2">
    <property type="entry name" value="BRCA1-A COMPLEX SUBUNIT ABRAXAS 1"/>
    <property type="match status" value="1"/>
</dbReference>
<sequence>MEGESTSALLSGFVFGALAFQHLSTDSDTEGFLLGDVKGEAKNSITDSQMDDVEVVYTIDIQKHIPCYQLFRSEFFHEDGSLQEVHKINEMYATLQEELTKICFTVEVSERSVEKLLAEVSQLKEEIKRKKQQSCSGENRNYPGEPKENVLLCQALQTFFPNSGLQTCIVSFKGQQISKNCCNINHNINVMDKLTLMVEERDFAEAETRHQTKRKLRGTTTVSKSFKKSRSLQLHQESLADPEDSDQERKLTLSGTETDEDAFENNTDTNEYARSPTF</sequence>
<evidence type="ECO:0000256" key="1">
    <source>
        <dbReference type="SAM" id="Coils"/>
    </source>
</evidence>
<dbReference type="PRINTS" id="PR02051">
    <property type="entry name" value="PROTEINF175"/>
</dbReference>
<dbReference type="EMBL" id="WHWB01034324">
    <property type="protein sequence ID" value="KAJ7411376.1"/>
    <property type="molecule type" value="Genomic_DNA"/>
</dbReference>
<feature type="compositionally biased region" description="Polar residues" evidence="2">
    <location>
        <begin position="264"/>
        <end position="278"/>
    </location>
</feature>
<name>A0ABQ9D3V6_9PASS</name>
<evidence type="ECO:0000256" key="3">
    <source>
        <dbReference type="SAM" id="SignalP"/>
    </source>
</evidence>
<proteinExistence type="predicted"/>
<keyword evidence="3" id="KW-0732">Signal</keyword>
<feature type="region of interest" description="Disordered" evidence="2">
    <location>
        <begin position="208"/>
        <end position="278"/>
    </location>
</feature>
<dbReference type="InterPro" id="IPR023239">
    <property type="entry name" value="BRISC_Abraxas1"/>
</dbReference>
<evidence type="ECO:0000313" key="5">
    <source>
        <dbReference type="Proteomes" id="UP001145742"/>
    </source>
</evidence>
<keyword evidence="5" id="KW-1185">Reference proteome</keyword>
<comment type="caution">
    <text evidence="4">The sequence shown here is derived from an EMBL/GenBank/DDBJ whole genome shotgun (WGS) entry which is preliminary data.</text>
</comment>
<feature type="coiled-coil region" evidence="1">
    <location>
        <begin position="106"/>
        <end position="133"/>
    </location>
</feature>
<protein>
    <submittedName>
        <fullName evidence="4">BRCA1-A complex subunit Abraxas isoform X3</fullName>
    </submittedName>
</protein>
<feature type="signal peptide" evidence="3">
    <location>
        <begin position="1"/>
        <end position="19"/>
    </location>
</feature>
<organism evidence="4 5">
    <name type="scientific">Willisornis vidua</name>
    <name type="common">Xingu scale-backed antbird</name>
    <dbReference type="NCBI Taxonomy" id="1566151"/>
    <lineage>
        <taxon>Eukaryota</taxon>
        <taxon>Metazoa</taxon>
        <taxon>Chordata</taxon>
        <taxon>Craniata</taxon>
        <taxon>Vertebrata</taxon>
        <taxon>Euteleostomi</taxon>
        <taxon>Archelosauria</taxon>
        <taxon>Archosauria</taxon>
        <taxon>Dinosauria</taxon>
        <taxon>Saurischia</taxon>
        <taxon>Theropoda</taxon>
        <taxon>Coelurosauria</taxon>
        <taxon>Aves</taxon>
        <taxon>Neognathae</taxon>
        <taxon>Neoaves</taxon>
        <taxon>Telluraves</taxon>
        <taxon>Australaves</taxon>
        <taxon>Passeriformes</taxon>
        <taxon>Thamnophilidae</taxon>
        <taxon>Willisornis</taxon>
    </lineage>
</organism>
<keyword evidence="1" id="KW-0175">Coiled coil</keyword>
<dbReference type="Pfam" id="PF21125">
    <property type="entry name" value="MPN_2A_DUB_like"/>
    <property type="match status" value="1"/>
</dbReference>
<gene>
    <name evidence="4" type="ORF">WISP_102894</name>
</gene>
<feature type="chain" id="PRO_5045907346" evidence="3">
    <location>
        <begin position="20"/>
        <end position="278"/>
    </location>
</feature>
<dbReference type="InterPro" id="IPR023238">
    <property type="entry name" value="FAM175"/>
</dbReference>